<dbReference type="OrthoDB" id="3078668at2"/>
<organism evidence="1 2">
    <name type="scientific">Pseudomonas caspiana</name>
    <dbReference type="NCBI Taxonomy" id="1451454"/>
    <lineage>
        <taxon>Bacteria</taxon>
        <taxon>Pseudomonadati</taxon>
        <taxon>Pseudomonadota</taxon>
        <taxon>Gammaproteobacteria</taxon>
        <taxon>Pseudomonadales</taxon>
        <taxon>Pseudomonadaceae</taxon>
        <taxon>Pseudomonas</taxon>
    </lineage>
</organism>
<evidence type="ECO:0000313" key="1">
    <source>
        <dbReference type="EMBL" id="OUM70736.1"/>
    </source>
</evidence>
<dbReference type="InterPro" id="IPR006498">
    <property type="entry name" value="Tail_tube"/>
</dbReference>
<dbReference type="Pfam" id="PF04985">
    <property type="entry name" value="Phage_tube"/>
    <property type="match status" value="1"/>
</dbReference>
<evidence type="ECO:0000313" key="2">
    <source>
        <dbReference type="Proteomes" id="UP000195440"/>
    </source>
</evidence>
<proteinExistence type="predicted"/>
<comment type="caution">
    <text evidence="1">The sequence shown here is derived from an EMBL/GenBank/DDBJ whole genome shotgun (WGS) entry which is preliminary data.</text>
</comment>
<sequence length="167" mass="18353">MIPQTLFNTNLFVDGINFSGDVPELSLPKVTVKTEAYRAGGMDAEIDMDMGLEKLESSFTTNGVRKEAMKFFGLADGTAFNASFRGSFRGQKGAFVGVTATIRGMLKEVDPGSWKPGDKAEFKYNIGVSYYKLEIDGTVMYEIDPVNSVRVINGVDQLIQMRNQLGL</sequence>
<accession>A0A1Y3NSZ1</accession>
<dbReference type="Proteomes" id="UP000195440">
    <property type="component" value="Unassembled WGS sequence"/>
</dbReference>
<keyword evidence="2" id="KW-1185">Reference proteome</keyword>
<dbReference type="EMBL" id="LOHF01000047">
    <property type="protein sequence ID" value="OUM70736.1"/>
    <property type="molecule type" value="Genomic_DNA"/>
</dbReference>
<dbReference type="NCBIfam" id="TIGR01611">
    <property type="entry name" value="tail_tube"/>
    <property type="match status" value="1"/>
</dbReference>
<dbReference type="AlphaFoldDB" id="A0A1Y3NSZ1"/>
<protein>
    <submittedName>
        <fullName evidence="1">Phage tail protein</fullName>
    </submittedName>
</protein>
<dbReference type="RefSeq" id="WP_087274709.1">
    <property type="nucleotide sequence ID" value="NZ_JBJGBV010000007.1"/>
</dbReference>
<gene>
    <name evidence="1" type="ORF">AUC60_26985</name>
</gene>
<name>A0A1Y3NSZ1_9PSED</name>
<reference evidence="1 2" key="1">
    <citation type="journal article" date="2017" name="Syst. Appl. Microbiol.">
        <title>Pseudomonas caspiana sp. nov., a citrus pathogen in the Pseudomonas syringae phylogenetic group.</title>
        <authorList>
            <person name="Busquets A."/>
            <person name="Gomila M."/>
            <person name="Beiki F."/>
            <person name="Mulet M."/>
            <person name="Rahimian H."/>
            <person name="Garcia-Valdes E."/>
            <person name="Lalucat J."/>
        </authorList>
    </citation>
    <scope>NUCLEOTIDE SEQUENCE [LARGE SCALE GENOMIC DNA]</scope>
    <source>
        <strain evidence="1 2">FBF102</strain>
    </source>
</reference>